<reference evidence="6 7" key="1">
    <citation type="submission" date="2020-12" db="EMBL/GenBank/DDBJ databases">
        <title>FDA dAtabase for Regulatory Grade micrObial Sequences (FDA-ARGOS): Supporting development and validation of Infectious Disease Dx tests.</title>
        <authorList>
            <person name="Sproer C."/>
            <person name="Gronow S."/>
            <person name="Severitt S."/>
            <person name="Schroder I."/>
            <person name="Tallon L."/>
            <person name="Sadzewicz L."/>
            <person name="Zhao X."/>
            <person name="Boylan J."/>
            <person name="Ott S."/>
            <person name="Bowen H."/>
            <person name="Vavikolanu K."/>
            <person name="Mehta A."/>
            <person name="Aluvathingal J."/>
            <person name="Nadendla S."/>
            <person name="Lowell S."/>
            <person name="Myers T."/>
            <person name="Yan Y."/>
            <person name="Sichtig H."/>
        </authorList>
    </citation>
    <scope>NUCLEOTIDE SEQUENCE [LARGE SCALE GENOMIC DNA]</scope>
    <source>
        <strain evidence="6 7">FDAARGOS_871</strain>
    </source>
</reference>
<keyword evidence="4" id="KW-0812">Transmembrane</keyword>
<keyword evidence="3 6" id="KW-0012">Acyltransferase</keyword>
<protein>
    <submittedName>
        <fullName evidence="6">1-acyl-sn-glycerol-3-phosphate acyltransferase</fullName>
    </submittedName>
</protein>
<keyword evidence="2 6" id="KW-0808">Transferase</keyword>
<evidence type="ECO:0000259" key="5">
    <source>
        <dbReference type="SMART" id="SM00563"/>
    </source>
</evidence>
<organism evidence="6 7">
    <name type="scientific">Neisseria cinerea</name>
    <dbReference type="NCBI Taxonomy" id="483"/>
    <lineage>
        <taxon>Bacteria</taxon>
        <taxon>Pseudomonadati</taxon>
        <taxon>Pseudomonadota</taxon>
        <taxon>Betaproteobacteria</taxon>
        <taxon>Neisseriales</taxon>
        <taxon>Neisseriaceae</taxon>
        <taxon>Neisseria</taxon>
    </lineage>
</organism>
<dbReference type="CDD" id="cd07989">
    <property type="entry name" value="LPLAT_AGPAT-like"/>
    <property type="match status" value="1"/>
</dbReference>
<proteinExistence type="predicted"/>
<dbReference type="AlphaFoldDB" id="A0A7T3EUQ9"/>
<keyword evidence="4" id="KW-0472">Membrane</keyword>
<dbReference type="SMART" id="SM00563">
    <property type="entry name" value="PlsC"/>
    <property type="match status" value="1"/>
</dbReference>
<dbReference type="PANTHER" id="PTHR10434">
    <property type="entry name" value="1-ACYL-SN-GLYCEROL-3-PHOSPHATE ACYLTRANSFERASE"/>
    <property type="match status" value="1"/>
</dbReference>
<evidence type="ECO:0000256" key="4">
    <source>
        <dbReference type="SAM" id="Phobius"/>
    </source>
</evidence>
<dbReference type="GO" id="GO:0003841">
    <property type="term" value="F:1-acylglycerol-3-phosphate O-acyltransferase activity"/>
    <property type="evidence" value="ECO:0007669"/>
    <property type="project" value="TreeGrafter"/>
</dbReference>
<dbReference type="Pfam" id="PF01553">
    <property type="entry name" value="Acyltransferase"/>
    <property type="match status" value="1"/>
</dbReference>
<dbReference type="PANTHER" id="PTHR10434:SF40">
    <property type="entry name" value="1-ACYL-SN-GLYCEROL-3-PHOSPHATE ACYLTRANSFERASE"/>
    <property type="match status" value="1"/>
</dbReference>
<feature type="domain" description="Phospholipid/glycerol acyltransferase" evidence="5">
    <location>
        <begin position="70"/>
        <end position="184"/>
    </location>
</feature>
<feature type="transmembrane region" description="Helical" evidence="4">
    <location>
        <begin position="7"/>
        <end position="27"/>
    </location>
</feature>
<keyword evidence="7" id="KW-1185">Reference proteome</keyword>
<dbReference type="InterPro" id="IPR002123">
    <property type="entry name" value="Plipid/glycerol_acylTrfase"/>
</dbReference>
<accession>A0A7T3EUQ9</accession>
<dbReference type="Proteomes" id="UP000594865">
    <property type="component" value="Chromosome"/>
</dbReference>
<gene>
    <name evidence="6" type="ORF">I6G28_01715</name>
</gene>
<dbReference type="SUPFAM" id="SSF69593">
    <property type="entry name" value="Glycerol-3-phosphate (1)-acyltransferase"/>
    <property type="match status" value="1"/>
</dbReference>
<dbReference type="GO" id="GO:0006654">
    <property type="term" value="P:phosphatidic acid biosynthetic process"/>
    <property type="evidence" value="ECO:0007669"/>
    <property type="project" value="TreeGrafter"/>
</dbReference>
<name>A0A7T3EUQ9_NEICI</name>
<evidence type="ECO:0000313" key="7">
    <source>
        <dbReference type="Proteomes" id="UP000594865"/>
    </source>
</evidence>
<evidence type="ECO:0000313" key="6">
    <source>
        <dbReference type="EMBL" id="QPT38309.1"/>
    </source>
</evidence>
<keyword evidence="4" id="KW-1133">Transmembrane helix</keyword>
<dbReference type="EMBL" id="CP065726">
    <property type="protein sequence ID" value="QPT38309.1"/>
    <property type="molecule type" value="Genomic_DNA"/>
</dbReference>
<comment type="pathway">
    <text evidence="1">Lipid metabolism.</text>
</comment>
<sequence>MLIIRNLIYWLILCSSLIFLFPFMLLASPFRDGAHKMARVWVGILNWSLKHIVGLKYRIIGAENIPDRPAVICAKHQSGWETLALQDIFPPQVYVAKRELFKIPFFGWGLKLVKTIGIDRNNRREANEQLIKQGLARKNEGYWITIFPEGTRLAPGKRGKYKLGGARMAKMFEMDIVPVALNSGEFWPKNSFLKYPGEITVVICPTIPHASGSEAELMEKCEHLIETQQPLISGAGPFAAKMPSETV</sequence>
<dbReference type="GeneID" id="84021705"/>
<evidence type="ECO:0000256" key="2">
    <source>
        <dbReference type="ARBA" id="ARBA00022679"/>
    </source>
</evidence>
<evidence type="ECO:0000256" key="1">
    <source>
        <dbReference type="ARBA" id="ARBA00005189"/>
    </source>
</evidence>
<dbReference type="RefSeq" id="WP_003677293.1">
    <property type="nucleotide sequence ID" value="NZ_CAUJPJ010000007.1"/>
</dbReference>
<evidence type="ECO:0000256" key="3">
    <source>
        <dbReference type="ARBA" id="ARBA00023315"/>
    </source>
</evidence>